<feature type="domain" description="WDHD1 first WD40" evidence="9">
    <location>
        <begin position="9"/>
        <end position="300"/>
    </location>
</feature>
<proteinExistence type="predicted"/>
<dbReference type="PANTHER" id="PTHR19932">
    <property type="entry name" value="WD REPEAT AND HMG-BOX DNA BINDING PROTEIN"/>
    <property type="match status" value="1"/>
</dbReference>
<dbReference type="InterPro" id="IPR019775">
    <property type="entry name" value="WD40_repeat_CS"/>
</dbReference>
<feature type="compositionally biased region" description="Low complexity" evidence="6">
    <location>
        <begin position="376"/>
        <end position="387"/>
    </location>
</feature>
<dbReference type="GO" id="GO:0003682">
    <property type="term" value="F:chromatin binding"/>
    <property type="evidence" value="ECO:0007669"/>
    <property type="project" value="TreeGrafter"/>
</dbReference>
<protein>
    <recommendedName>
        <fullName evidence="12">Minichromosome loss protein Mcl1 middle region domain-containing protein</fullName>
    </recommendedName>
</protein>
<evidence type="ECO:0000259" key="8">
    <source>
        <dbReference type="Pfam" id="PF20946"/>
    </source>
</evidence>
<evidence type="ECO:0000256" key="3">
    <source>
        <dbReference type="ARBA" id="ARBA00022737"/>
    </source>
</evidence>
<feature type="repeat" description="WD" evidence="5">
    <location>
        <begin position="133"/>
        <end position="174"/>
    </location>
</feature>
<comment type="caution">
    <text evidence="10">The sequence shown here is derived from an EMBL/GenBank/DDBJ whole genome shotgun (WGS) entry which is preliminary data.</text>
</comment>
<dbReference type="PANTHER" id="PTHR19932:SF10">
    <property type="entry name" value="WD REPEAT AND HMG-BOX DNA-BINDING PROTEIN 1"/>
    <property type="match status" value="1"/>
</dbReference>
<feature type="domain" description="WDHD1/CFT4 helical bundle" evidence="8">
    <location>
        <begin position="688"/>
        <end position="755"/>
    </location>
</feature>
<evidence type="ECO:0000256" key="4">
    <source>
        <dbReference type="ARBA" id="ARBA00023242"/>
    </source>
</evidence>
<evidence type="ECO:0008006" key="12">
    <source>
        <dbReference type="Google" id="ProtNLM"/>
    </source>
</evidence>
<dbReference type="SUPFAM" id="SSF50978">
    <property type="entry name" value="WD40 repeat-like"/>
    <property type="match status" value="1"/>
</dbReference>
<evidence type="ECO:0000313" key="10">
    <source>
        <dbReference type="EMBL" id="CAH1988151.1"/>
    </source>
</evidence>
<name>A0A9P0PNX7_ACAOB</name>
<gene>
    <name evidence="10" type="ORF">ACAOBT_LOCUS18310</name>
</gene>
<reference evidence="10" key="1">
    <citation type="submission" date="2022-03" db="EMBL/GenBank/DDBJ databases">
        <authorList>
            <person name="Sayadi A."/>
        </authorList>
    </citation>
    <scope>NUCLEOTIDE SEQUENCE</scope>
</reference>
<dbReference type="InterPro" id="IPR036322">
    <property type="entry name" value="WD40_repeat_dom_sf"/>
</dbReference>
<dbReference type="GO" id="GO:0000278">
    <property type="term" value="P:mitotic cell cycle"/>
    <property type="evidence" value="ECO:0007669"/>
    <property type="project" value="TreeGrafter"/>
</dbReference>
<organism evidence="10 11">
    <name type="scientific">Acanthoscelides obtectus</name>
    <name type="common">Bean weevil</name>
    <name type="synonym">Bruchus obtectus</name>
    <dbReference type="NCBI Taxonomy" id="200917"/>
    <lineage>
        <taxon>Eukaryota</taxon>
        <taxon>Metazoa</taxon>
        <taxon>Ecdysozoa</taxon>
        <taxon>Arthropoda</taxon>
        <taxon>Hexapoda</taxon>
        <taxon>Insecta</taxon>
        <taxon>Pterygota</taxon>
        <taxon>Neoptera</taxon>
        <taxon>Endopterygota</taxon>
        <taxon>Coleoptera</taxon>
        <taxon>Polyphaga</taxon>
        <taxon>Cucujiformia</taxon>
        <taxon>Chrysomeloidea</taxon>
        <taxon>Chrysomelidae</taxon>
        <taxon>Bruchinae</taxon>
        <taxon>Bruchini</taxon>
        <taxon>Acanthoscelides</taxon>
    </lineage>
</organism>
<dbReference type="InterPro" id="IPR057646">
    <property type="entry name" value="WD40_WDHD1_1st"/>
</dbReference>
<keyword evidence="4" id="KW-0539">Nucleus</keyword>
<dbReference type="PROSITE" id="PS50294">
    <property type="entry name" value="WD_REPEATS_REGION"/>
    <property type="match status" value="1"/>
</dbReference>
<dbReference type="PROSITE" id="PS00678">
    <property type="entry name" value="WD_REPEATS_1"/>
    <property type="match status" value="1"/>
</dbReference>
<dbReference type="PROSITE" id="PS50082">
    <property type="entry name" value="WD_REPEATS_2"/>
    <property type="match status" value="2"/>
</dbReference>
<dbReference type="GO" id="GO:0043596">
    <property type="term" value="C:nuclear replication fork"/>
    <property type="evidence" value="ECO:0007669"/>
    <property type="project" value="TreeGrafter"/>
</dbReference>
<dbReference type="SMART" id="SM00320">
    <property type="entry name" value="WD40"/>
    <property type="match status" value="4"/>
</dbReference>
<accession>A0A9P0PNX7</accession>
<dbReference type="EMBL" id="CAKOFQ010007037">
    <property type="protein sequence ID" value="CAH1988151.1"/>
    <property type="molecule type" value="Genomic_DNA"/>
</dbReference>
<dbReference type="InterPro" id="IPR015943">
    <property type="entry name" value="WD40/YVTN_repeat-like_dom_sf"/>
</dbReference>
<evidence type="ECO:0000259" key="7">
    <source>
        <dbReference type="Pfam" id="PF12341"/>
    </source>
</evidence>
<dbReference type="Gene3D" id="2.130.10.10">
    <property type="entry name" value="YVTN repeat-like/Quinoprotein amine dehydrogenase"/>
    <property type="match status" value="2"/>
</dbReference>
<feature type="region of interest" description="Disordered" evidence="6">
    <location>
        <begin position="370"/>
        <end position="395"/>
    </location>
</feature>
<dbReference type="Pfam" id="PF24817">
    <property type="entry name" value="WD40_WDHD1_1st"/>
    <property type="match status" value="1"/>
</dbReference>
<keyword evidence="11" id="KW-1185">Reference proteome</keyword>
<dbReference type="Pfam" id="PF12341">
    <property type="entry name" value="Mcl1_mid"/>
    <property type="match status" value="1"/>
</dbReference>
<sequence>MPMVHEPLRYAHDEGHTDICFTEDGSKFITCGADGDIRIWSSDDSEDPVHNCVGELAWAVGQKGEHVFVATGSNDIQIIKIVDGERDGVMGRYTAPINHIAVAKNSFLIALAGEDMEVKLVDAGNTSRDVTVFDGLEGPCLSVAICPRSKFLAASSGDTKMRVWNIETKAIVKEISCSPKANSFENAKTLCRMDFEPSEGKMLVYPIKNTLVVLNVESWSEVTTLICQEVDASYSIVKYSPCGRYIMGATDKGDFVLWDTITENLVNVSKHEKNVAVCGLAWNPKGNGEVIYTDVEGELGKITGVVESNNTHAHDKGEPVGSRLGDNVEFGEMEMMENYDDEDNENSISVEKLKRDIMGSLEPELETLADNASVHSRSPTPRTPETPLQSPFMSSSTPVHLDARYMCWNDIGIIRCYGNNAYEGDTKSIEVEFIDSTFHSSMMIRNYLDYTMGSISKGALAVANSSQLYVIPLAAVTKEWILKVEEPEEIILIASSENLVCFAMNNYIVRVCSIYGTQRAVVSVPGTPVTMTAAKNCLLIAYHSAPPRNGDQCINVRQFRFQGMSMDSKDISCALGPESTMSWLGFSDKGTPAILDSLGMLYMYPLATNTWIPFCDTSKHMKSPGDKFFVTTVFETYQAVGGIKCKGCAYPGLIPKPTLCELPLEPAFAEPSTEKSQMEMNLFTWSTLQVDDVDKKAKETALKTFALACRNNLDERAFDLMEILSNPQVITLGLKYASKLEKRKLVEKLMDLATKIADAGEGLGVAHLAATPDTNTIKPPRKLILSSSRGTPKNRVEKNSLIPEMPSSISKYVDVLDGSVNETENTENDTNGSLVIDSQDSINSEATLKENKTKCSFLKSLKKAQNKISNPLSLTDKYAGVNLESKDTHETSGNRETGEKRKTSESETDNQKEKQRKLDSFRFMKRT</sequence>
<keyword evidence="2 5" id="KW-0853">WD repeat</keyword>
<evidence type="ECO:0000256" key="1">
    <source>
        <dbReference type="ARBA" id="ARBA00004123"/>
    </source>
</evidence>
<feature type="repeat" description="WD" evidence="5">
    <location>
        <begin position="9"/>
        <end position="41"/>
    </location>
</feature>
<dbReference type="InterPro" id="IPR022100">
    <property type="entry name" value="WDHD1/CFT4_beta-prop_2nd"/>
</dbReference>
<evidence type="ECO:0000259" key="9">
    <source>
        <dbReference type="Pfam" id="PF24817"/>
    </source>
</evidence>
<dbReference type="OrthoDB" id="427368at2759"/>
<evidence type="ECO:0000256" key="2">
    <source>
        <dbReference type="ARBA" id="ARBA00022574"/>
    </source>
</evidence>
<dbReference type="InterPro" id="IPR048591">
    <property type="entry name" value="WDHD1/CFT4_hel"/>
</dbReference>
<dbReference type="GO" id="GO:0006261">
    <property type="term" value="P:DNA-templated DNA replication"/>
    <property type="evidence" value="ECO:0007669"/>
    <property type="project" value="TreeGrafter"/>
</dbReference>
<evidence type="ECO:0000256" key="5">
    <source>
        <dbReference type="PROSITE-ProRule" id="PRU00221"/>
    </source>
</evidence>
<evidence type="ECO:0000256" key="6">
    <source>
        <dbReference type="SAM" id="MobiDB-lite"/>
    </source>
</evidence>
<dbReference type="Proteomes" id="UP001152888">
    <property type="component" value="Unassembled WGS sequence"/>
</dbReference>
<feature type="region of interest" description="Disordered" evidence="6">
    <location>
        <begin position="880"/>
        <end position="927"/>
    </location>
</feature>
<comment type="subcellular location">
    <subcellularLocation>
        <location evidence="1">Nucleus</location>
    </subcellularLocation>
</comment>
<dbReference type="GO" id="GO:0006281">
    <property type="term" value="P:DNA repair"/>
    <property type="evidence" value="ECO:0007669"/>
    <property type="project" value="TreeGrafter"/>
</dbReference>
<feature type="domain" description="WDHD1/CFT4 second beta-propeller" evidence="7">
    <location>
        <begin position="391"/>
        <end position="665"/>
    </location>
</feature>
<evidence type="ECO:0000313" key="11">
    <source>
        <dbReference type="Proteomes" id="UP001152888"/>
    </source>
</evidence>
<keyword evidence="3" id="KW-0677">Repeat</keyword>
<feature type="compositionally biased region" description="Basic and acidic residues" evidence="6">
    <location>
        <begin position="884"/>
        <end position="927"/>
    </location>
</feature>
<dbReference type="InterPro" id="IPR001680">
    <property type="entry name" value="WD40_rpt"/>
</dbReference>
<dbReference type="AlphaFoldDB" id="A0A9P0PNX7"/>
<dbReference type="Pfam" id="PF20946">
    <property type="entry name" value="Ctf4_C"/>
    <property type="match status" value="1"/>
</dbReference>